<dbReference type="InterPro" id="IPR034968">
    <property type="entry name" value="Reelin"/>
</dbReference>
<dbReference type="GO" id="GO:0070325">
    <property type="term" value="F:lipoprotein particle receptor binding"/>
    <property type="evidence" value="ECO:0007669"/>
    <property type="project" value="InterPro"/>
</dbReference>
<dbReference type="InterPro" id="IPR049419">
    <property type="entry name" value="Reelin_subrepeat-B"/>
</dbReference>
<feature type="domain" description="EGF-like" evidence="16">
    <location>
        <begin position="406"/>
        <end position="417"/>
    </location>
</feature>
<evidence type="ECO:0000256" key="3">
    <source>
        <dbReference type="ARBA" id="ARBA00022525"/>
    </source>
</evidence>
<evidence type="ECO:0000256" key="15">
    <source>
        <dbReference type="ARBA" id="ARBA00046064"/>
    </source>
</evidence>
<evidence type="ECO:0000256" key="5">
    <source>
        <dbReference type="ARBA" id="ARBA00022670"/>
    </source>
</evidence>
<keyword evidence="9" id="KW-0862">Zinc</keyword>
<dbReference type="GO" id="GO:0007155">
    <property type="term" value="P:cell adhesion"/>
    <property type="evidence" value="ECO:0007669"/>
    <property type="project" value="UniProtKB-KW"/>
</dbReference>
<dbReference type="PANTHER" id="PTHR11841:SF1">
    <property type="entry name" value="REELIN"/>
    <property type="match status" value="1"/>
</dbReference>
<dbReference type="Pfam" id="PF21471">
    <property type="entry name" value="Reelin_subrepeat-B"/>
    <property type="match status" value="3"/>
</dbReference>
<keyword evidence="2" id="KW-0217">Developmental protein</keyword>
<keyword evidence="19" id="KW-1185">Reference proteome</keyword>
<dbReference type="GO" id="GO:0007417">
    <property type="term" value="P:central nervous system development"/>
    <property type="evidence" value="ECO:0007669"/>
    <property type="project" value="InterPro"/>
</dbReference>
<evidence type="ECO:0000256" key="11">
    <source>
        <dbReference type="ARBA" id="ARBA00022889"/>
    </source>
</evidence>
<gene>
    <name evidence="18" type="ORF">NP493_626g01025</name>
</gene>
<evidence type="ECO:0000259" key="16">
    <source>
        <dbReference type="PROSITE" id="PS00022"/>
    </source>
</evidence>
<keyword evidence="3" id="KW-0964">Secreted</keyword>
<dbReference type="GO" id="GO:0008236">
    <property type="term" value="F:serine-type peptidase activity"/>
    <property type="evidence" value="ECO:0007669"/>
    <property type="project" value="UniProtKB-KW"/>
</dbReference>
<evidence type="ECO:0000256" key="14">
    <source>
        <dbReference type="ARBA" id="ARBA00044961"/>
    </source>
</evidence>
<evidence type="ECO:0000313" key="19">
    <source>
        <dbReference type="Proteomes" id="UP001209878"/>
    </source>
</evidence>
<feature type="domain" description="EGF-like" evidence="16 17">
    <location>
        <begin position="36"/>
        <end position="47"/>
    </location>
</feature>
<evidence type="ECO:0000256" key="7">
    <source>
        <dbReference type="ARBA" id="ARBA00022801"/>
    </source>
</evidence>
<evidence type="ECO:0000259" key="17">
    <source>
        <dbReference type="PROSITE" id="PS01186"/>
    </source>
</evidence>
<dbReference type="EMBL" id="JAODUO010000625">
    <property type="protein sequence ID" value="KAK2176997.1"/>
    <property type="molecule type" value="Genomic_DNA"/>
</dbReference>
<accession>A0AAD9KT18</accession>
<evidence type="ECO:0000256" key="12">
    <source>
        <dbReference type="ARBA" id="ARBA00023773"/>
    </source>
</evidence>
<proteinExistence type="inferred from homology"/>
<keyword evidence="6" id="KW-0479">Metal-binding</keyword>
<dbReference type="CDD" id="cd08526">
    <property type="entry name" value="Reelin_subrepeat_2"/>
    <property type="match status" value="1"/>
</dbReference>
<dbReference type="Proteomes" id="UP001209878">
    <property type="component" value="Unassembled WGS sequence"/>
</dbReference>
<evidence type="ECO:0000256" key="13">
    <source>
        <dbReference type="ARBA" id="ARBA00023900"/>
    </source>
</evidence>
<keyword evidence="11" id="KW-0130">Cell adhesion</keyword>
<evidence type="ECO:0000256" key="6">
    <source>
        <dbReference type="ARBA" id="ARBA00022723"/>
    </source>
</evidence>
<comment type="similarity">
    <text evidence="12">Belongs to the reelin family.</text>
</comment>
<evidence type="ECO:0000256" key="8">
    <source>
        <dbReference type="ARBA" id="ARBA00022825"/>
    </source>
</evidence>
<dbReference type="PANTHER" id="PTHR11841">
    <property type="entry name" value="REELIN"/>
    <property type="match status" value="1"/>
</dbReference>
<dbReference type="PROSITE" id="PS00022">
    <property type="entry name" value="EGF_1"/>
    <property type="match status" value="2"/>
</dbReference>
<dbReference type="GO" id="GO:0001764">
    <property type="term" value="P:neuron migration"/>
    <property type="evidence" value="ECO:0007669"/>
    <property type="project" value="InterPro"/>
</dbReference>
<name>A0AAD9KT18_RIDPI</name>
<keyword evidence="8" id="KW-0720">Serine protease</keyword>
<organism evidence="18 19">
    <name type="scientific">Ridgeia piscesae</name>
    <name type="common">Tubeworm</name>
    <dbReference type="NCBI Taxonomy" id="27915"/>
    <lineage>
        <taxon>Eukaryota</taxon>
        <taxon>Metazoa</taxon>
        <taxon>Spiralia</taxon>
        <taxon>Lophotrochozoa</taxon>
        <taxon>Annelida</taxon>
        <taxon>Polychaeta</taxon>
        <taxon>Sedentaria</taxon>
        <taxon>Canalipalpata</taxon>
        <taxon>Sabellida</taxon>
        <taxon>Siboglinidae</taxon>
        <taxon>Ridgeia</taxon>
    </lineage>
</organism>
<keyword evidence="4" id="KW-0272">Extracellular matrix</keyword>
<evidence type="ECO:0000256" key="1">
    <source>
        <dbReference type="ARBA" id="ARBA00004498"/>
    </source>
</evidence>
<keyword evidence="5" id="KW-0645">Protease</keyword>
<dbReference type="GO" id="GO:0006508">
    <property type="term" value="P:proteolysis"/>
    <property type="evidence" value="ECO:0007669"/>
    <property type="project" value="UniProtKB-KW"/>
</dbReference>
<dbReference type="Gene3D" id="2.60.120.260">
    <property type="entry name" value="Galactose-binding domain-like"/>
    <property type="match status" value="4"/>
</dbReference>
<dbReference type="FunFam" id="2.60.120.260:FF:000003">
    <property type="entry name" value="Reelin"/>
    <property type="match status" value="1"/>
</dbReference>
<keyword evidence="10" id="KW-0106">Calcium</keyword>
<dbReference type="InterPro" id="IPR000742">
    <property type="entry name" value="EGF"/>
</dbReference>
<evidence type="ECO:0000256" key="4">
    <source>
        <dbReference type="ARBA" id="ARBA00022530"/>
    </source>
</evidence>
<dbReference type="GO" id="GO:0046872">
    <property type="term" value="F:metal ion binding"/>
    <property type="evidence" value="ECO:0007669"/>
    <property type="project" value="UniProtKB-KW"/>
</dbReference>
<evidence type="ECO:0000313" key="18">
    <source>
        <dbReference type="EMBL" id="KAK2176997.1"/>
    </source>
</evidence>
<comment type="subcellular location">
    <subcellularLocation>
        <location evidence="1">Secreted</location>
        <location evidence="1">Extracellular space</location>
        <location evidence="1">Extracellular matrix</location>
    </subcellularLocation>
</comment>
<dbReference type="PROSITE" id="PS01186">
    <property type="entry name" value="EGF_2"/>
    <property type="match status" value="1"/>
</dbReference>
<dbReference type="AlphaFoldDB" id="A0AAD9KT18"/>
<comment type="subunit">
    <text evidence="14">Oligomer of disulfide-linked homodimers.</text>
</comment>
<comment type="function">
    <text evidence="15">Extracellular matrix serine protease secreted by pioneer neurons that plays a role in layering of neurons in the cerebral cortex and cerebellum by coordinating cell positioning during neurodevelopment. Regulates microtubule function in neurons and neuronal migration. Binding to the extracellular domains of lipoprotein receptors VLDLR and LRP8/APOER2 induces tyrosine phosphorylation of DAB1 and modulation of TAU phosphorylation. Affects migration of sympathetic preganglionic neurons in the spinal cord, where it seems to act as a barrier to neuronal migration. Enzymatic activity is important for the modulation of cell adhesion.</text>
</comment>
<evidence type="ECO:0000256" key="9">
    <source>
        <dbReference type="ARBA" id="ARBA00022833"/>
    </source>
</evidence>
<sequence length="612" mass="69030">MDANPKKQYWALDDVYIGAACQDICHGHGHCDYPLCICDKGYGGHNCHQLTPIKTYLKDTFEPGHSSTDQWSLVQGGQVGVGCRTLVKGKALHFSGHGQRQAITTDLDLRNARFVQYYAMIGGPSTKKECGTPKSRNESVVLQYSTNAGITWHTMHVLDFSAYWSAPQRDYIPLPRGARTNSTRVRWWQALESDVQSHVGWTLDDVYIGGSKINPSELYENFDGKLDEELWESHPNGDVLSMVCQRKNTALAWGKQGGHVRGVTTRQLIVQSGHMLQFKIMVGCGLDPFRCTVDHGVELQYNKDPLVDDWEPVFPQCHINGHGVDMQCRPYQVRPGSVYTANSHPHWTRVSLMLPLKVFSSTTRFRWVQQDPNDSEIPDWAIDDIYIGEACPQQCQGRGDCVHGKCVCDPSYVGETCEPIRSQLLSHMTDGFEDDISPGRWVRVSGGSVGLGCGALLPQAHGKNLYFNGCGLRQAVTAELDLTRASKVMFVLKIGSVTQSESCNIDLNGGSSQGMVLLQYSKNKGIDWHLLATHDPHEFLTPRRVGYDIPRDARTYGIQFRWWQPEHRGTGKDQWAIDFVEVVMTRQDQMLRTENRYRAYHRRGFIPNRRLP</sequence>
<dbReference type="Pfam" id="PF23106">
    <property type="entry name" value="EGF_Teneurin"/>
    <property type="match status" value="1"/>
</dbReference>
<protein>
    <recommendedName>
        <fullName evidence="13">Reelin</fullName>
    </recommendedName>
</protein>
<evidence type="ECO:0000256" key="10">
    <source>
        <dbReference type="ARBA" id="ARBA00022837"/>
    </source>
</evidence>
<reference evidence="18" key="1">
    <citation type="journal article" date="2023" name="Mol. Biol. Evol.">
        <title>Third-Generation Sequencing Reveals the Adaptive Role of the Epigenome in Three Deep-Sea Polychaetes.</title>
        <authorList>
            <person name="Perez M."/>
            <person name="Aroh O."/>
            <person name="Sun Y."/>
            <person name="Lan Y."/>
            <person name="Juniper S.K."/>
            <person name="Young C.R."/>
            <person name="Angers B."/>
            <person name="Qian P.Y."/>
        </authorList>
    </citation>
    <scope>NUCLEOTIDE SEQUENCE</scope>
    <source>
        <strain evidence="18">R07B-5</strain>
    </source>
</reference>
<keyword evidence="7" id="KW-0378">Hydrolase</keyword>
<evidence type="ECO:0000256" key="2">
    <source>
        <dbReference type="ARBA" id="ARBA00022473"/>
    </source>
</evidence>
<comment type="caution">
    <text evidence="18">The sequence shown here is derived from an EMBL/GenBank/DDBJ whole genome shotgun (WGS) entry which is preliminary data.</text>
</comment>